<evidence type="ECO:0000313" key="1">
    <source>
        <dbReference type="EMBL" id="ACY48728.1"/>
    </source>
</evidence>
<protein>
    <submittedName>
        <fullName evidence="1">Uncharacterized protein</fullName>
    </submittedName>
</protein>
<sequence>MYRSYNLGQAMTLTFLMIIGLHEGRAQIIPDIPYFPNNGHISQRFTGSNHQ</sequence>
<name>D0MJS0_RHOM4</name>
<keyword evidence="2" id="KW-1185">Reference proteome</keyword>
<evidence type="ECO:0000313" key="2">
    <source>
        <dbReference type="Proteomes" id="UP000002221"/>
    </source>
</evidence>
<dbReference type="AlphaFoldDB" id="D0MJS0"/>
<proteinExistence type="predicted"/>
<dbReference type="KEGG" id="rmr:Rmar_1845"/>
<dbReference type="HOGENOM" id="CLU_3103213_0_0_10"/>
<gene>
    <name evidence="1" type="ordered locus">Rmar_1845</name>
</gene>
<dbReference type="Proteomes" id="UP000002221">
    <property type="component" value="Chromosome"/>
</dbReference>
<organism evidence="1 2">
    <name type="scientific">Rhodothermus marinus (strain ATCC 43812 / DSM 4252 / R-10)</name>
    <name type="common">Rhodothermus obamensis</name>
    <dbReference type="NCBI Taxonomy" id="518766"/>
    <lineage>
        <taxon>Bacteria</taxon>
        <taxon>Pseudomonadati</taxon>
        <taxon>Rhodothermota</taxon>
        <taxon>Rhodothermia</taxon>
        <taxon>Rhodothermales</taxon>
        <taxon>Rhodothermaceae</taxon>
        <taxon>Rhodothermus</taxon>
    </lineage>
</organism>
<reference evidence="1 2" key="1">
    <citation type="journal article" date="2009" name="Stand. Genomic Sci.">
        <title>Complete genome sequence of Rhodothermus marinus type strain (R-10).</title>
        <authorList>
            <person name="Nolan M."/>
            <person name="Tindall B.J."/>
            <person name="Pomrenke H."/>
            <person name="Lapidus A."/>
            <person name="Copeland A."/>
            <person name="Glavina Del Rio T."/>
            <person name="Lucas S."/>
            <person name="Chen F."/>
            <person name="Tice H."/>
            <person name="Cheng J.F."/>
            <person name="Saunders E."/>
            <person name="Han C."/>
            <person name="Bruce D."/>
            <person name="Goodwin L."/>
            <person name="Chain P."/>
            <person name="Pitluck S."/>
            <person name="Ovchinikova G."/>
            <person name="Pati A."/>
            <person name="Ivanova N."/>
            <person name="Mavromatis K."/>
            <person name="Chen A."/>
            <person name="Palaniappan K."/>
            <person name="Land M."/>
            <person name="Hauser L."/>
            <person name="Chang Y.J."/>
            <person name="Jeffries C.D."/>
            <person name="Brettin T."/>
            <person name="Goker M."/>
            <person name="Bristow J."/>
            <person name="Eisen J.A."/>
            <person name="Markowitz V."/>
            <person name="Hugenholtz P."/>
            <person name="Kyrpides N.C."/>
            <person name="Klenk H.P."/>
            <person name="Detter J.C."/>
        </authorList>
    </citation>
    <scope>NUCLEOTIDE SEQUENCE [LARGE SCALE GENOMIC DNA]</scope>
    <source>
        <strain evidence="2">ATCC 43812 / DSM 4252 / R-10</strain>
    </source>
</reference>
<accession>D0MJS0</accession>
<dbReference type="EMBL" id="CP001807">
    <property type="protein sequence ID" value="ACY48728.1"/>
    <property type="molecule type" value="Genomic_DNA"/>
</dbReference>